<organism evidence="2 3">
    <name type="scientific">Pythium oligandrum</name>
    <name type="common">Mycoparasitic fungus</name>
    <dbReference type="NCBI Taxonomy" id="41045"/>
    <lineage>
        <taxon>Eukaryota</taxon>
        <taxon>Sar</taxon>
        <taxon>Stramenopiles</taxon>
        <taxon>Oomycota</taxon>
        <taxon>Peronosporomycetes</taxon>
        <taxon>Pythiales</taxon>
        <taxon>Pythiaceae</taxon>
        <taxon>Pythium</taxon>
    </lineage>
</organism>
<feature type="compositionally biased region" description="Basic and acidic residues" evidence="1">
    <location>
        <begin position="274"/>
        <end position="301"/>
    </location>
</feature>
<reference evidence="2" key="1">
    <citation type="submission" date="2019-03" db="EMBL/GenBank/DDBJ databases">
        <title>Long read genome sequence of the mycoparasitic Pythium oligandrum ATCC 38472 isolated from sugarbeet rhizosphere.</title>
        <authorList>
            <person name="Gaulin E."/>
        </authorList>
    </citation>
    <scope>NUCLEOTIDE SEQUENCE</scope>
    <source>
        <strain evidence="2">ATCC 38472_TT</strain>
    </source>
</reference>
<sequence length="888" mass="103121">MFPGAPPPSSQPCWNQQPPQQHPQGNYAPPPIVGRGGRVPSDELSVRLKEEQRRKQQEYSQALAQQVREREMQKQQEREARRRAEQVEEMAMQASPNARHHPNSMQQPPPHMQGPPVAERGLFDGLGQNNPSQRGANFARRRRDVNHLHQPPPPAMPQQYQPFGQPGPHHNDGFPPRMPTGYGHVAPDTRPYEEHGGYPHQNMPPHDYHGPEDASPGQQQQNWQQPGLVQPPAMAGGRRMRTDLHTDGRNGPEDDRVKRRQQQQQEMQDALRLQIEEKNRQKLEEKRKREEEERREMERFAMEQQRQQQEEERAKEEKRRKAQADEEQFRMQQQQQQLQAAAEANRRQEQRHQALQHHASPNKHQRMDAVDSRRQEEQPQPPPPLQRNPFTNSRAHLFQDPPQQRQHPTEWAPQASQDPNVQPRERNHQPQWGQSGLTNGFDSQAPPSAHVNPTAMHHHYEEMRQELMRQRQLVDQLHVQLQQQSMHQSTASNNPVPTISDLEQLRMELRQELEQHETMYRQELEHIRRQQLQQQREMPSPRPQPAIHTRQEPEVPPEPRRKPHHRRGDAFVQNALIEEDEEEHAPELEDEYAAPHHQHRQESNQRTSPPPRAASRVRQSSGRSQKLDSPQLPRNTVSLQCESRLVFFDGRVQLQPSAPHGDRLDDSVDELVGQMAKPRASLTNNKSFRTSSAVQPPVLNNQEDETTERRPVKRVLDEEDDSLGFFVKRFESQDPQEKTRESTQSVHRYEHDDHHPSADQELLLASWDAENTGTYLKGRSPSSLLALLHTQDPVGAESDEEDDESLDGAALEALFLRNLRRHEILTGFEASTRKQTERTQWEDLHQRLEQLPDEVAASTRQQRHETSLVASSRWMPSTLAYSSVRDSQ</sequence>
<feature type="compositionally biased region" description="Polar residues" evidence="1">
    <location>
        <begin position="681"/>
        <end position="701"/>
    </location>
</feature>
<feature type="compositionally biased region" description="Polar residues" evidence="1">
    <location>
        <begin position="617"/>
        <end position="636"/>
    </location>
</feature>
<feature type="compositionally biased region" description="Polar residues" evidence="1">
    <location>
        <begin position="429"/>
        <end position="446"/>
    </location>
</feature>
<feature type="compositionally biased region" description="Basic and acidic residues" evidence="1">
    <location>
        <begin position="549"/>
        <end position="560"/>
    </location>
</feature>
<dbReference type="AlphaFoldDB" id="A0A8K1CNG4"/>
<feature type="compositionally biased region" description="Basic and acidic residues" evidence="1">
    <location>
        <begin position="40"/>
        <end position="57"/>
    </location>
</feature>
<feature type="compositionally biased region" description="Low complexity" evidence="1">
    <location>
        <begin position="330"/>
        <end position="343"/>
    </location>
</feature>
<evidence type="ECO:0000256" key="1">
    <source>
        <dbReference type="SAM" id="MobiDB-lite"/>
    </source>
</evidence>
<accession>A0A8K1CNG4</accession>
<feature type="region of interest" description="Disordered" evidence="1">
    <location>
        <begin position="1"/>
        <end position="460"/>
    </location>
</feature>
<dbReference type="OrthoDB" id="129754at2759"/>
<dbReference type="EMBL" id="SPLM01000006">
    <property type="protein sequence ID" value="TMW66876.1"/>
    <property type="molecule type" value="Genomic_DNA"/>
</dbReference>
<feature type="region of interest" description="Disordered" evidence="1">
    <location>
        <begin position="729"/>
        <end position="756"/>
    </location>
</feature>
<protein>
    <submittedName>
        <fullName evidence="2">Uncharacterized protein</fullName>
    </submittedName>
</protein>
<comment type="caution">
    <text evidence="2">The sequence shown here is derived from an EMBL/GenBank/DDBJ whole genome shotgun (WGS) entry which is preliminary data.</text>
</comment>
<feature type="compositionally biased region" description="Acidic residues" evidence="1">
    <location>
        <begin position="577"/>
        <end position="592"/>
    </location>
</feature>
<feature type="compositionally biased region" description="Basic and acidic residues" evidence="1">
    <location>
        <begin position="365"/>
        <end position="377"/>
    </location>
</feature>
<feature type="compositionally biased region" description="Basic and acidic residues" evidence="1">
    <location>
        <begin position="308"/>
        <end position="329"/>
    </location>
</feature>
<feature type="compositionally biased region" description="Low complexity" evidence="1">
    <location>
        <begin position="11"/>
        <end position="24"/>
    </location>
</feature>
<gene>
    <name evidence="2" type="ORF">Poli38472_011992</name>
</gene>
<proteinExistence type="predicted"/>
<evidence type="ECO:0000313" key="3">
    <source>
        <dbReference type="Proteomes" id="UP000794436"/>
    </source>
</evidence>
<feature type="compositionally biased region" description="Basic and acidic residues" evidence="1">
    <location>
        <begin position="67"/>
        <end position="86"/>
    </location>
</feature>
<name>A0A8K1CNG4_PYTOL</name>
<feature type="compositionally biased region" description="Basic and acidic residues" evidence="1">
    <location>
        <begin position="513"/>
        <end position="528"/>
    </location>
</feature>
<keyword evidence="3" id="KW-1185">Reference proteome</keyword>
<feature type="region of interest" description="Disordered" evidence="1">
    <location>
        <begin position="513"/>
        <end position="636"/>
    </location>
</feature>
<feature type="region of interest" description="Disordered" evidence="1">
    <location>
        <begin position="675"/>
        <end position="714"/>
    </location>
</feature>
<feature type="compositionally biased region" description="Low complexity" evidence="1">
    <location>
        <begin position="157"/>
        <end position="168"/>
    </location>
</feature>
<evidence type="ECO:0000313" key="2">
    <source>
        <dbReference type="EMBL" id="TMW66876.1"/>
    </source>
</evidence>
<feature type="compositionally biased region" description="Basic and acidic residues" evidence="1">
    <location>
        <begin position="240"/>
        <end position="257"/>
    </location>
</feature>
<feature type="compositionally biased region" description="Pro residues" evidence="1">
    <location>
        <begin position="1"/>
        <end position="10"/>
    </location>
</feature>
<dbReference type="Proteomes" id="UP000794436">
    <property type="component" value="Unassembled WGS sequence"/>
</dbReference>